<dbReference type="GO" id="GO:0005737">
    <property type="term" value="C:cytoplasm"/>
    <property type="evidence" value="ECO:0007669"/>
    <property type="project" value="TreeGrafter"/>
</dbReference>
<dbReference type="Proteomes" id="UP000298050">
    <property type="component" value="Unassembled WGS sequence"/>
</dbReference>
<dbReference type="Pfam" id="PF01583">
    <property type="entry name" value="APS_kinase"/>
    <property type="match status" value="1"/>
</dbReference>
<dbReference type="UniPathway" id="UPA00140">
    <property type="reaction ID" value="UER00205"/>
</dbReference>
<dbReference type="GO" id="GO:0019379">
    <property type="term" value="P:sulfate assimilation, phosphoadenylyl sulfate reduction by phosphoadenylyl-sulfate reductase (thioredoxin)"/>
    <property type="evidence" value="ECO:0007669"/>
    <property type="project" value="TreeGrafter"/>
</dbReference>
<dbReference type="GO" id="GO:0010134">
    <property type="term" value="P:sulfate assimilation via adenylyl sulfate reduction"/>
    <property type="evidence" value="ECO:0007669"/>
    <property type="project" value="TreeGrafter"/>
</dbReference>
<dbReference type="InterPro" id="IPR050512">
    <property type="entry name" value="Sulf_AdTrans/APS_kinase"/>
</dbReference>
<gene>
    <name evidence="3" type="ORF">E4634_13445</name>
</gene>
<dbReference type="CDD" id="cd02027">
    <property type="entry name" value="APSK"/>
    <property type="match status" value="1"/>
</dbReference>
<evidence type="ECO:0000313" key="4">
    <source>
        <dbReference type="Proteomes" id="UP000298050"/>
    </source>
</evidence>
<evidence type="ECO:0000256" key="1">
    <source>
        <dbReference type="ARBA" id="ARBA00022679"/>
    </source>
</evidence>
<proteinExistence type="predicted"/>
<comment type="caution">
    <text evidence="3">The sequence shown here is derived from an EMBL/GenBank/DDBJ whole genome shotgun (WGS) entry which is preliminary data.</text>
</comment>
<dbReference type="Gene3D" id="3.40.50.300">
    <property type="entry name" value="P-loop containing nucleotide triphosphate hydrolases"/>
    <property type="match status" value="1"/>
</dbReference>
<accession>A0A4Z0LZI1</accession>
<reference evidence="3 4" key="1">
    <citation type="submission" date="2019-04" db="EMBL/GenBank/DDBJ databases">
        <title>Taxonomy of novel Haliea sp. from mangrove soil of West Coast of India.</title>
        <authorList>
            <person name="Verma A."/>
            <person name="Kumar P."/>
            <person name="Krishnamurthi S."/>
        </authorList>
    </citation>
    <scope>NUCLEOTIDE SEQUENCE [LARGE SCALE GENOMIC DNA]</scope>
    <source>
        <strain evidence="3 4">SAOS-164</strain>
    </source>
</reference>
<dbReference type="OrthoDB" id="9804504at2"/>
<dbReference type="AlphaFoldDB" id="A0A4Z0LZI1"/>
<dbReference type="RefSeq" id="WP_135444727.1">
    <property type="nucleotide sequence ID" value="NZ_SRLE01000009.1"/>
</dbReference>
<dbReference type="PANTHER" id="PTHR42700:SF1">
    <property type="entry name" value="SULFATE ADENYLYLTRANSFERASE"/>
    <property type="match status" value="1"/>
</dbReference>
<keyword evidence="4" id="KW-1185">Reference proteome</keyword>
<dbReference type="GO" id="GO:0070814">
    <property type="term" value="P:hydrogen sulfide biosynthetic process"/>
    <property type="evidence" value="ECO:0007669"/>
    <property type="project" value="UniProtKB-UniPathway"/>
</dbReference>
<protein>
    <submittedName>
        <fullName evidence="3">Adenylyl-sulfate kinase</fullName>
        <ecNumber evidence="3">2.7.1.25</ecNumber>
    </submittedName>
</protein>
<evidence type="ECO:0000313" key="3">
    <source>
        <dbReference type="EMBL" id="TGD72528.1"/>
    </source>
</evidence>
<feature type="domain" description="APS kinase" evidence="2">
    <location>
        <begin position="8"/>
        <end position="159"/>
    </location>
</feature>
<dbReference type="NCBIfam" id="NF004041">
    <property type="entry name" value="PRK05541.1"/>
    <property type="match status" value="1"/>
</dbReference>
<dbReference type="PANTHER" id="PTHR42700">
    <property type="entry name" value="SULFATE ADENYLYLTRANSFERASE"/>
    <property type="match status" value="1"/>
</dbReference>
<dbReference type="SUPFAM" id="SSF52540">
    <property type="entry name" value="P-loop containing nucleoside triphosphate hydrolases"/>
    <property type="match status" value="1"/>
</dbReference>
<sequence length="187" mass="20463">MDSNALSGQVIWITGLSGAGKTTLAHLVVARLREQALPAVMLDGDELRAVFGAARWSASNHGREERLQLARRYSHLCQVLAGQGVTVVIATISMFREIHQWNREHLPGYFEVYLKVPEAELRRRDPKQLYARFDAGEVTQVAGLDMPVDEPEAADLTVDFSTPQSPEAIAEAVLRAVLSTSPDSGAV</sequence>
<keyword evidence="1 3" id="KW-0808">Transferase</keyword>
<keyword evidence="3" id="KW-0418">Kinase</keyword>
<dbReference type="InterPro" id="IPR027417">
    <property type="entry name" value="P-loop_NTPase"/>
</dbReference>
<dbReference type="GO" id="GO:0005524">
    <property type="term" value="F:ATP binding"/>
    <property type="evidence" value="ECO:0007669"/>
    <property type="project" value="InterPro"/>
</dbReference>
<evidence type="ECO:0000259" key="2">
    <source>
        <dbReference type="Pfam" id="PF01583"/>
    </source>
</evidence>
<name>A0A4Z0LZI1_9GAMM</name>
<dbReference type="EMBL" id="SRLE01000009">
    <property type="protein sequence ID" value="TGD72528.1"/>
    <property type="molecule type" value="Genomic_DNA"/>
</dbReference>
<dbReference type="EC" id="2.7.1.25" evidence="3"/>
<dbReference type="GO" id="GO:0004020">
    <property type="term" value="F:adenylylsulfate kinase activity"/>
    <property type="evidence" value="ECO:0007669"/>
    <property type="project" value="UniProtKB-EC"/>
</dbReference>
<dbReference type="InterPro" id="IPR059117">
    <property type="entry name" value="APS_kinase_dom"/>
</dbReference>
<organism evidence="3 4">
    <name type="scientific">Mangrovimicrobium sediminis</name>
    <dbReference type="NCBI Taxonomy" id="2562682"/>
    <lineage>
        <taxon>Bacteria</taxon>
        <taxon>Pseudomonadati</taxon>
        <taxon>Pseudomonadota</taxon>
        <taxon>Gammaproteobacteria</taxon>
        <taxon>Cellvibrionales</taxon>
        <taxon>Halieaceae</taxon>
        <taxon>Mangrovimicrobium</taxon>
    </lineage>
</organism>
<dbReference type="GO" id="GO:0004781">
    <property type="term" value="F:sulfate adenylyltransferase (ATP) activity"/>
    <property type="evidence" value="ECO:0007669"/>
    <property type="project" value="TreeGrafter"/>
</dbReference>